<feature type="transmembrane region" description="Helical" evidence="16">
    <location>
        <begin position="95"/>
        <end position="113"/>
    </location>
</feature>
<evidence type="ECO:0000256" key="1">
    <source>
        <dbReference type="ARBA" id="ARBA00004448"/>
    </source>
</evidence>
<evidence type="ECO:0000256" key="9">
    <source>
        <dbReference type="ARBA" id="ARBA00022982"/>
    </source>
</evidence>
<keyword evidence="6 16" id="KW-0812">Transmembrane</keyword>
<feature type="domain" description="NADH-Ubiquinone oxidoreductase (complex I) chain 5 N-terminal" evidence="18">
    <location>
        <begin position="24"/>
        <end position="72"/>
    </location>
</feature>
<evidence type="ECO:0000256" key="6">
    <source>
        <dbReference type="ARBA" id="ARBA00022692"/>
    </source>
</evidence>
<dbReference type="PANTHER" id="PTHR42829">
    <property type="entry name" value="NADH-UBIQUINONE OXIDOREDUCTASE CHAIN 5"/>
    <property type="match status" value="1"/>
</dbReference>
<evidence type="ECO:0000256" key="3">
    <source>
        <dbReference type="ARBA" id="ARBA00021096"/>
    </source>
</evidence>
<dbReference type="GO" id="GO:0015990">
    <property type="term" value="P:electron transport coupled proton transport"/>
    <property type="evidence" value="ECO:0007669"/>
    <property type="project" value="TreeGrafter"/>
</dbReference>
<dbReference type="PANTHER" id="PTHR42829:SF2">
    <property type="entry name" value="NADH-UBIQUINONE OXIDOREDUCTASE CHAIN 5"/>
    <property type="match status" value="1"/>
</dbReference>
<feature type="transmembrane region" description="Helical" evidence="16">
    <location>
        <begin position="252"/>
        <end position="274"/>
    </location>
</feature>
<evidence type="ECO:0000256" key="13">
    <source>
        <dbReference type="ARBA" id="ARBA00023128"/>
    </source>
</evidence>
<evidence type="ECO:0000256" key="12">
    <source>
        <dbReference type="ARBA" id="ARBA00023075"/>
    </source>
</evidence>
<dbReference type="EC" id="7.1.1.2" evidence="2 16"/>
<evidence type="ECO:0000256" key="11">
    <source>
        <dbReference type="ARBA" id="ARBA00023027"/>
    </source>
</evidence>
<evidence type="ECO:0000256" key="5">
    <source>
        <dbReference type="ARBA" id="ARBA00022660"/>
    </source>
</evidence>
<feature type="transmembrane region" description="Helical" evidence="16">
    <location>
        <begin position="12"/>
        <end position="33"/>
    </location>
</feature>
<evidence type="ECO:0000259" key="19">
    <source>
        <dbReference type="Pfam" id="PF06455"/>
    </source>
</evidence>
<evidence type="ECO:0000256" key="16">
    <source>
        <dbReference type="RuleBase" id="RU003404"/>
    </source>
</evidence>
<dbReference type="InterPro" id="IPR001516">
    <property type="entry name" value="Proton_antipo_N"/>
</dbReference>
<dbReference type="GO" id="GO:0003954">
    <property type="term" value="F:NADH dehydrogenase activity"/>
    <property type="evidence" value="ECO:0007669"/>
    <property type="project" value="TreeGrafter"/>
</dbReference>
<evidence type="ECO:0000256" key="4">
    <source>
        <dbReference type="ARBA" id="ARBA00022448"/>
    </source>
</evidence>
<dbReference type="Pfam" id="PF00361">
    <property type="entry name" value="Proton_antipo_M"/>
    <property type="match status" value="1"/>
</dbReference>
<keyword evidence="4 16" id="KW-0813">Transport</keyword>
<dbReference type="Pfam" id="PF06455">
    <property type="entry name" value="NADH5_C"/>
    <property type="match status" value="1"/>
</dbReference>
<evidence type="ECO:0000259" key="18">
    <source>
        <dbReference type="Pfam" id="PF00662"/>
    </source>
</evidence>
<gene>
    <name evidence="20" type="primary">nad5</name>
</gene>
<comment type="similarity">
    <text evidence="16">Belongs to the complex I subunit 5 family.</text>
</comment>
<evidence type="ECO:0000256" key="10">
    <source>
        <dbReference type="ARBA" id="ARBA00022989"/>
    </source>
</evidence>
<comment type="subcellular location">
    <subcellularLocation>
        <location evidence="1">Mitochondrion inner membrane</location>
        <topology evidence="1">Multi-pass membrane protein</topology>
    </subcellularLocation>
</comment>
<evidence type="ECO:0000256" key="7">
    <source>
        <dbReference type="ARBA" id="ARBA00022792"/>
    </source>
</evidence>
<organism evidence="20">
    <name type="scientific">Chaetopleura apiculata</name>
    <name type="common">Common eastern chiton</name>
    <name type="synonym">Chiton apiculatus</name>
    <dbReference type="NCBI Taxonomy" id="58794"/>
    <lineage>
        <taxon>Eukaryota</taxon>
        <taxon>Metazoa</taxon>
        <taxon>Spiralia</taxon>
        <taxon>Lophotrochozoa</taxon>
        <taxon>Mollusca</taxon>
        <taxon>Polyplacophora</taxon>
        <taxon>Neoloricata</taxon>
        <taxon>Chitonida</taxon>
        <taxon>Chitonina</taxon>
        <taxon>Chaetopleuridae</taxon>
        <taxon>Chaetopleura</taxon>
    </lineage>
</organism>
<feature type="transmembrane region" description="Helical" evidence="16">
    <location>
        <begin position="72"/>
        <end position="89"/>
    </location>
</feature>
<feature type="transmembrane region" description="Helical" evidence="16">
    <location>
        <begin position="194"/>
        <end position="215"/>
    </location>
</feature>
<keyword evidence="9" id="KW-0249">Electron transport</keyword>
<sequence length="554" mass="62936">MFILIFALWFSYYKTTMILDLILFSMNSSSISLTIVFDWISVSFSFIVCFISSCVMMFSYSYMFKDSFKNRFILIVMMFVLSMNFLIFIPNLVSLLLGWDGLGLISFCLVIYYQNYKSLSAGLITAFMNRLGDVALLLSIGWMINQGQWISFFTWNFSLLNFSIMMIFLASMTKSAQIPFSSWLPAAMAAPTPVSALVHSSTLVTAGVFLVIRFFCFLDSFYLFKPLILITSVMTMLMAGIGANFEMDLKKIIALSTLSQLGVMMTSVGLGLPLLSLIHLFAHAMFKALLFLCAGSIIHFHNNNQDIRKMSQLWVQLPISSTCFNIANLALCGIPFFSGFYSKDLIFEMMIMSQMNLISGLMIILATILTASYSIRLSLMIFWMEMKQSSMISSSSEDTFVIISILSLSVGALTGGASLSWLFLSPLPLLLMNLFDKLFILSAVISSGILSFFMINNISYKKKNKTLDFLSYMWFLSILSSNYISKMGMEKSFYLYKVIDLGWFEMTTKKMIFSSLLSYTKFNQQNQGNLFSLLLLISMMNIILFPVILYFFYF</sequence>
<keyword evidence="8" id="KW-1278">Translocase</keyword>
<dbReference type="Pfam" id="PF00662">
    <property type="entry name" value="Proton_antipo_N"/>
    <property type="match status" value="1"/>
</dbReference>
<keyword evidence="12 16" id="KW-0830">Ubiquinone</keyword>
<feature type="transmembrane region" description="Helical" evidence="16">
    <location>
        <begin position="150"/>
        <end position="173"/>
    </location>
</feature>
<keyword evidence="5" id="KW-0679">Respiratory chain</keyword>
<feature type="transmembrane region" description="Helical" evidence="16">
    <location>
        <begin position="120"/>
        <end position="144"/>
    </location>
</feature>
<dbReference type="InterPro" id="IPR001750">
    <property type="entry name" value="ND/Mrp_TM"/>
</dbReference>
<feature type="domain" description="NADH dehydrogenase subunit 5 C-terminal" evidence="19">
    <location>
        <begin position="373"/>
        <end position="545"/>
    </location>
</feature>
<dbReference type="EMBL" id="KY824658">
    <property type="protein sequence ID" value="AUJ21409.1"/>
    <property type="molecule type" value="Genomic_DNA"/>
</dbReference>
<evidence type="ECO:0000256" key="15">
    <source>
        <dbReference type="ARBA" id="ARBA00049551"/>
    </source>
</evidence>
<dbReference type="InterPro" id="IPR010934">
    <property type="entry name" value="NADH_DH_su5_C"/>
</dbReference>
<protein>
    <recommendedName>
        <fullName evidence="3 16">NADH-ubiquinone oxidoreductase chain 5</fullName>
        <ecNumber evidence="2 16">7.1.1.2</ecNumber>
    </recommendedName>
</protein>
<evidence type="ECO:0000259" key="17">
    <source>
        <dbReference type="Pfam" id="PF00361"/>
    </source>
</evidence>
<evidence type="ECO:0000256" key="14">
    <source>
        <dbReference type="ARBA" id="ARBA00023136"/>
    </source>
</evidence>
<feature type="transmembrane region" description="Helical" evidence="16">
    <location>
        <begin position="400"/>
        <end position="423"/>
    </location>
</feature>
<dbReference type="GO" id="GO:0005743">
    <property type="term" value="C:mitochondrial inner membrane"/>
    <property type="evidence" value="ECO:0007669"/>
    <property type="project" value="UniProtKB-SubCell"/>
</dbReference>
<comment type="catalytic activity">
    <reaction evidence="15 16">
        <text>a ubiquinone + NADH + 5 H(+)(in) = a ubiquinol + NAD(+) + 4 H(+)(out)</text>
        <dbReference type="Rhea" id="RHEA:29091"/>
        <dbReference type="Rhea" id="RHEA-COMP:9565"/>
        <dbReference type="Rhea" id="RHEA-COMP:9566"/>
        <dbReference type="ChEBI" id="CHEBI:15378"/>
        <dbReference type="ChEBI" id="CHEBI:16389"/>
        <dbReference type="ChEBI" id="CHEBI:17976"/>
        <dbReference type="ChEBI" id="CHEBI:57540"/>
        <dbReference type="ChEBI" id="CHEBI:57945"/>
        <dbReference type="EC" id="7.1.1.2"/>
    </reaction>
</comment>
<feature type="transmembrane region" description="Helical" evidence="16">
    <location>
        <begin position="227"/>
        <end position="245"/>
    </location>
</feature>
<keyword evidence="14 16" id="KW-0472">Membrane</keyword>
<dbReference type="GO" id="GO:0008137">
    <property type="term" value="F:NADH dehydrogenase (ubiquinone) activity"/>
    <property type="evidence" value="ECO:0007669"/>
    <property type="project" value="UniProtKB-EC"/>
</dbReference>
<evidence type="ECO:0000256" key="2">
    <source>
        <dbReference type="ARBA" id="ARBA00012944"/>
    </source>
</evidence>
<name>A0A343S5A2_CHAAP</name>
<feature type="transmembrane region" description="Helical" evidence="16">
    <location>
        <begin position="313"/>
        <end position="337"/>
    </location>
</feature>
<keyword evidence="13 16" id="KW-0496">Mitochondrion</keyword>
<keyword evidence="11 16" id="KW-0520">NAD</keyword>
<dbReference type="GO" id="GO:0042773">
    <property type="term" value="P:ATP synthesis coupled electron transport"/>
    <property type="evidence" value="ECO:0007669"/>
    <property type="project" value="InterPro"/>
</dbReference>
<proteinExistence type="inferred from homology"/>
<keyword evidence="10 16" id="KW-1133">Transmembrane helix</keyword>
<comment type="function">
    <text evidence="16">Core subunit of the mitochondrial membrane respiratory chain NADH dehydrogenase (Complex I) which catalyzes electron transfer from NADH through the respiratory chain, using ubiquinone as an electron acceptor. Essential for the catalytic activity and assembly of complex I.</text>
</comment>
<evidence type="ECO:0000256" key="8">
    <source>
        <dbReference type="ARBA" id="ARBA00022967"/>
    </source>
</evidence>
<feature type="transmembrane region" description="Helical" evidence="16">
    <location>
        <begin position="39"/>
        <end position="60"/>
    </location>
</feature>
<reference evidence="20" key="1">
    <citation type="journal article" date="2017" name="Mol. Phylogenet. Evol.">
        <title>Mitochondrial gene order evolution in Mollusca: Inference of the ancestral state from the mtDNA of Chaetopleura apiculata (Polyplacophora, Chaetopleuridae).</title>
        <authorList>
            <person name="Guerra D."/>
            <person name="Bouvet K."/>
            <person name="Breton S."/>
        </authorList>
    </citation>
    <scope>NUCLEOTIDE SEQUENCE</scope>
    <source>
        <tissue evidence="20">Foot</tissue>
    </source>
</reference>
<dbReference type="PRINTS" id="PR01434">
    <property type="entry name" value="NADHDHGNASE5"/>
</dbReference>
<feature type="transmembrane region" description="Helical" evidence="16">
    <location>
        <begin position="280"/>
        <end position="301"/>
    </location>
</feature>
<feature type="transmembrane region" description="Helical" evidence="16">
    <location>
        <begin position="530"/>
        <end position="553"/>
    </location>
</feature>
<feature type="transmembrane region" description="Helical" evidence="16">
    <location>
        <begin position="438"/>
        <end position="455"/>
    </location>
</feature>
<feature type="domain" description="NADH:quinone oxidoreductase/Mrp antiporter transmembrane" evidence="17">
    <location>
        <begin position="91"/>
        <end position="366"/>
    </location>
</feature>
<accession>A0A343S5A2</accession>
<keyword evidence="7" id="KW-0999">Mitochondrion inner membrane</keyword>
<geneLocation type="mitochondrion" evidence="20"/>
<dbReference type="AlphaFoldDB" id="A0A343S5A2"/>
<dbReference type="InterPro" id="IPR003945">
    <property type="entry name" value="NU5C-like"/>
</dbReference>
<feature type="transmembrane region" description="Helical" evidence="16">
    <location>
        <begin position="357"/>
        <end position="379"/>
    </location>
</feature>
<evidence type="ECO:0000313" key="20">
    <source>
        <dbReference type="EMBL" id="AUJ21409.1"/>
    </source>
</evidence>